<dbReference type="Proteomes" id="UP001190700">
    <property type="component" value="Unassembled WGS sequence"/>
</dbReference>
<accession>A0AAE0BWB8</accession>
<dbReference type="EMBL" id="LGRX02033093">
    <property type="protein sequence ID" value="KAK3242990.1"/>
    <property type="molecule type" value="Genomic_DNA"/>
</dbReference>
<organism evidence="1 2">
    <name type="scientific">Cymbomonas tetramitiformis</name>
    <dbReference type="NCBI Taxonomy" id="36881"/>
    <lineage>
        <taxon>Eukaryota</taxon>
        <taxon>Viridiplantae</taxon>
        <taxon>Chlorophyta</taxon>
        <taxon>Pyramimonadophyceae</taxon>
        <taxon>Pyramimonadales</taxon>
        <taxon>Pyramimonadaceae</taxon>
        <taxon>Cymbomonas</taxon>
    </lineage>
</organism>
<gene>
    <name evidence="1" type="ORF">CYMTET_47338</name>
</gene>
<protein>
    <submittedName>
        <fullName evidence="1">Uncharacterized protein</fullName>
    </submittedName>
</protein>
<dbReference type="AlphaFoldDB" id="A0AAE0BWB8"/>
<reference evidence="1 2" key="1">
    <citation type="journal article" date="2015" name="Genome Biol. Evol.">
        <title>Comparative Genomics of a Bacterivorous Green Alga Reveals Evolutionary Causalities and Consequences of Phago-Mixotrophic Mode of Nutrition.</title>
        <authorList>
            <person name="Burns J.A."/>
            <person name="Paasch A."/>
            <person name="Narechania A."/>
            <person name="Kim E."/>
        </authorList>
    </citation>
    <scope>NUCLEOTIDE SEQUENCE [LARGE SCALE GENOMIC DNA]</scope>
    <source>
        <strain evidence="1 2">PLY_AMNH</strain>
    </source>
</reference>
<proteinExistence type="predicted"/>
<evidence type="ECO:0000313" key="1">
    <source>
        <dbReference type="EMBL" id="KAK3242990.1"/>
    </source>
</evidence>
<sequence>MVISTKIANGEIEGGNNIRGYYVPHVEGMPDACYDNAEKEVLFAVMHTVDSVVSQLYEKFFDVKVDTLLQQGCSEPSVILSASVTDSSGDALTDEEVDNGDVFCKNIDGV</sequence>
<name>A0AAE0BWB8_9CHLO</name>
<comment type="caution">
    <text evidence="1">The sequence shown here is derived from an EMBL/GenBank/DDBJ whole genome shotgun (WGS) entry which is preliminary data.</text>
</comment>
<evidence type="ECO:0000313" key="2">
    <source>
        <dbReference type="Proteomes" id="UP001190700"/>
    </source>
</evidence>
<keyword evidence="2" id="KW-1185">Reference proteome</keyword>